<dbReference type="EMBL" id="CP101751">
    <property type="protein sequence ID" value="UUC44844.1"/>
    <property type="molecule type" value="Genomic_DNA"/>
</dbReference>
<evidence type="ECO:0000313" key="2">
    <source>
        <dbReference type="EMBL" id="UUC44844.1"/>
    </source>
</evidence>
<reference evidence="2" key="1">
    <citation type="submission" date="2022-07" db="EMBL/GenBank/DDBJ databases">
        <title>Isolation, identification, and degradation of a PFOSA degrading strain from sewage treatment plant.</title>
        <authorList>
            <person name="Zhang L."/>
            <person name="Huo Y."/>
        </authorList>
    </citation>
    <scope>NUCLEOTIDE SEQUENCE</scope>
    <source>
        <strain evidence="2">C1</strain>
    </source>
</reference>
<name>A0ABY5IQ03_9FLAO</name>
<protein>
    <recommendedName>
        <fullName evidence="4">Lipocalin-like domain-containing protein</fullName>
    </recommendedName>
</protein>
<evidence type="ECO:0000313" key="3">
    <source>
        <dbReference type="Proteomes" id="UP001059844"/>
    </source>
</evidence>
<evidence type="ECO:0008006" key="4">
    <source>
        <dbReference type="Google" id="ProtNLM"/>
    </source>
</evidence>
<sequence>MKKSLYYLALITILVTGICLANNSGELASNGNNDKRDFIHNITDGVWECTSVGENVFVTTFLINHLFDYDSPYTIDAFYFDGGHSFSFLGRLGKGDKKDSIILKISIEDNTLKAKLWSTNETTGTEETQELDFVRRRK</sequence>
<gene>
    <name evidence="2" type="ORF">NOX80_14560</name>
</gene>
<accession>A0ABY5IQ03</accession>
<evidence type="ECO:0000256" key="1">
    <source>
        <dbReference type="SAM" id="SignalP"/>
    </source>
</evidence>
<feature type="signal peptide" evidence="1">
    <location>
        <begin position="1"/>
        <end position="21"/>
    </location>
</feature>
<keyword evidence="3" id="KW-1185">Reference proteome</keyword>
<keyword evidence="1" id="KW-0732">Signal</keyword>
<dbReference type="Proteomes" id="UP001059844">
    <property type="component" value="Chromosome"/>
</dbReference>
<organism evidence="2 3">
    <name type="scientific">Flavobacterium cerinum</name>
    <dbReference type="NCBI Taxonomy" id="2502784"/>
    <lineage>
        <taxon>Bacteria</taxon>
        <taxon>Pseudomonadati</taxon>
        <taxon>Bacteroidota</taxon>
        <taxon>Flavobacteriia</taxon>
        <taxon>Flavobacteriales</taxon>
        <taxon>Flavobacteriaceae</taxon>
        <taxon>Flavobacterium</taxon>
    </lineage>
</organism>
<proteinExistence type="predicted"/>
<dbReference type="RefSeq" id="WP_256550529.1">
    <property type="nucleotide sequence ID" value="NZ_CP101751.1"/>
</dbReference>
<feature type="chain" id="PRO_5046292369" description="Lipocalin-like domain-containing protein" evidence="1">
    <location>
        <begin position="22"/>
        <end position="138"/>
    </location>
</feature>